<reference evidence="5 6" key="1">
    <citation type="submission" date="2015-11" db="EMBL/GenBank/DDBJ databases">
        <authorList>
            <consortium name="Pathogen Informatics"/>
        </authorList>
    </citation>
    <scope>NUCLEOTIDE SEQUENCE [LARGE SCALE GENOMIC DNA]</scope>
    <source>
        <strain evidence="3 5">006A-0059</strain>
        <strain evidence="4 6">006A-0191</strain>
    </source>
</reference>
<protein>
    <submittedName>
        <fullName evidence="3">Processing protease</fullName>
    </submittedName>
</protein>
<dbReference type="EMBL" id="FAVB01000004">
    <property type="protein sequence ID" value="CUU86541.1"/>
    <property type="molecule type" value="Genomic_DNA"/>
</dbReference>
<accession>A0A0S4SM29</accession>
<evidence type="ECO:0000313" key="3">
    <source>
        <dbReference type="EMBL" id="CUU86541.1"/>
    </source>
</evidence>
<dbReference type="Proteomes" id="UP000052237">
    <property type="component" value="Unassembled WGS sequence"/>
</dbReference>
<dbReference type="GO" id="GO:0046872">
    <property type="term" value="F:metal ion binding"/>
    <property type="evidence" value="ECO:0007669"/>
    <property type="project" value="InterPro"/>
</dbReference>
<dbReference type="InterPro" id="IPR011249">
    <property type="entry name" value="Metalloenz_LuxS/M16"/>
</dbReference>
<evidence type="ECO:0000313" key="6">
    <source>
        <dbReference type="Proteomes" id="UP000052257"/>
    </source>
</evidence>
<accession>A0A9W5AUP4</accession>
<dbReference type="PANTHER" id="PTHR11851">
    <property type="entry name" value="METALLOPROTEASE"/>
    <property type="match status" value="1"/>
</dbReference>
<dbReference type="Proteomes" id="UP000052257">
    <property type="component" value="Unassembled WGS sequence"/>
</dbReference>
<keyword evidence="3" id="KW-0645">Protease</keyword>
<evidence type="ECO:0000259" key="2">
    <source>
        <dbReference type="Pfam" id="PF05193"/>
    </source>
</evidence>
<name>A0A0S4SM29_CAMHY</name>
<evidence type="ECO:0000259" key="1">
    <source>
        <dbReference type="Pfam" id="PF00675"/>
    </source>
</evidence>
<dbReference type="RefSeq" id="WP_059425661.1">
    <property type="nucleotide sequence ID" value="NZ_CP040464.1"/>
</dbReference>
<feature type="domain" description="Peptidase M16 N-terminal" evidence="1">
    <location>
        <begin position="15"/>
        <end position="160"/>
    </location>
</feature>
<dbReference type="GO" id="GO:0006508">
    <property type="term" value="P:proteolysis"/>
    <property type="evidence" value="ECO:0007669"/>
    <property type="project" value="UniProtKB-KW"/>
</dbReference>
<dbReference type="EMBL" id="FAUW01000004">
    <property type="protein sequence ID" value="CUU86986.1"/>
    <property type="molecule type" value="Genomic_DNA"/>
</dbReference>
<dbReference type="SUPFAM" id="SSF63411">
    <property type="entry name" value="LuxS/MPP-like metallohydrolase"/>
    <property type="match status" value="2"/>
</dbReference>
<sequence length="407" mass="45910">MEKLELNIKNICVPVIYEYDNTLPLVSFKLVFKVAGSIQNKKPGLASMCAELLGEGTKKLGVNEFNKRLDERAVYLNISAGFETFVIEIDCLKEHFEFALDSLKELLEDPNYTEETLEKLKAQTLGTIAANASDFDYQAKIELNKILFEGSNLADPSIGTKSSVELINLEDIRDFISSNLDISNLFLVLGGDVRFDLAHFINLLEPLNLGKKRELEKITTSSAKQKKIIKKDSEQAYVYFGAPFNVSSQQKFMANVAMFILGSSGFGSRFMEEIRVKRGLAYSVYIRNSLNLSNTSAMGYLQTKNESKDEAVKVVLSELEKFVKFGVTSKELDAAKNFLLGSEPLSKETLFKRLDIAQNDYYMGYELGEFDKNLEKIKNLELKTLNDFILSHKEILDQSFAIITNEI</sequence>
<dbReference type="Pfam" id="PF05193">
    <property type="entry name" value="Peptidase_M16_C"/>
    <property type="match status" value="1"/>
</dbReference>
<dbReference type="PANTHER" id="PTHR11851:SF225">
    <property type="entry name" value="NON-PEPTIDASE HOMOLOG YMXG"/>
    <property type="match status" value="1"/>
</dbReference>
<proteinExistence type="predicted"/>
<dbReference type="Pfam" id="PF00675">
    <property type="entry name" value="Peptidase_M16"/>
    <property type="match status" value="1"/>
</dbReference>
<gene>
    <name evidence="3" type="ORF">ERS686654_01691</name>
    <name evidence="4" type="ORF">ERS739220_01752</name>
</gene>
<keyword evidence="5" id="KW-1185">Reference proteome</keyword>
<dbReference type="InterPro" id="IPR011765">
    <property type="entry name" value="Pept_M16_N"/>
</dbReference>
<organism evidence="3 5">
    <name type="scientific">Campylobacter hyointestinalis subsp. hyointestinalis</name>
    <dbReference type="NCBI Taxonomy" id="91352"/>
    <lineage>
        <taxon>Bacteria</taxon>
        <taxon>Pseudomonadati</taxon>
        <taxon>Campylobacterota</taxon>
        <taxon>Epsilonproteobacteria</taxon>
        <taxon>Campylobacterales</taxon>
        <taxon>Campylobacteraceae</taxon>
        <taxon>Campylobacter</taxon>
    </lineage>
</organism>
<dbReference type="InterPro" id="IPR007863">
    <property type="entry name" value="Peptidase_M16_C"/>
</dbReference>
<feature type="domain" description="Peptidase M16 C-terminal" evidence="2">
    <location>
        <begin position="167"/>
        <end position="337"/>
    </location>
</feature>
<dbReference type="InterPro" id="IPR050361">
    <property type="entry name" value="MPP/UQCRC_Complex"/>
</dbReference>
<dbReference type="GO" id="GO:0008233">
    <property type="term" value="F:peptidase activity"/>
    <property type="evidence" value="ECO:0007669"/>
    <property type="project" value="UniProtKB-KW"/>
</dbReference>
<evidence type="ECO:0000313" key="4">
    <source>
        <dbReference type="EMBL" id="CUU86986.1"/>
    </source>
</evidence>
<dbReference type="Gene3D" id="3.30.830.10">
    <property type="entry name" value="Metalloenzyme, LuxS/M16 peptidase-like"/>
    <property type="match status" value="2"/>
</dbReference>
<evidence type="ECO:0000313" key="5">
    <source>
        <dbReference type="Proteomes" id="UP000052237"/>
    </source>
</evidence>
<keyword evidence="3" id="KW-0378">Hydrolase</keyword>
<comment type="caution">
    <text evidence="3">The sequence shown here is derived from an EMBL/GenBank/DDBJ whole genome shotgun (WGS) entry which is preliminary data.</text>
</comment>
<dbReference type="AlphaFoldDB" id="A0A0S4SM29"/>